<dbReference type="PANTHER" id="PTHR43861">
    <property type="entry name" value="TRANS-ACONITATE 2-METHYLTRANSFERASE-RELATED"/>
    <property type="match status" value="1"/>
</dbReference>
<evidence type="ECO:0000256" key="1">
    <source>
        <dbReference type="SAM" id="MobiDB-lite"/>
    </source>
</evidence>
<dbReference type="Pfam" id="PF08241">
    <property type="entry name" value="Methyltransf_11"/>
    <property type="match status" value="1"/>
</dbReference>
<dbReference type="SUPFAM" id="SSF53335">
    <property type="entry name" value="S-adenosyl-L-methionine-dependent methyltransferases"/>
    <property type="match status" value="1"/>
</dbReference>
<sequence length="276" mass="30382">MNSNNPVAVKFSQAATTYKQHDVLQRITAEKLLNKAALKGSLVDIGCGPGTDFTAYGQDITKVTAVDLSEQMLAVVNQSFPSYLTLCADAANLPLSQQQFDGLYSNLVLQWCGDLTAVFNEFHRVLKPKATCLISIVTSGSLPELETLGLGHNAFRTVEQITAAIDSQYWQVDSVNECSESLYFNDLRTMLYSIKGVGASVKSHQENSHNNGSEKNSSNKTSSYTNSSNISSTAVERVTLRGRKDWLALKQHAEKMRQAEGIPLTYQITYLQLTKK</sequence>
<dbReference type="GO" id="GO:0008168">
    <property type="term" value="F:methyltransferase activity"/>
    <property type="evidence" value="ECO:0007669"/>
    <property type="project" value="UniProtKB-KW"/>
</dbReference>
<gene>
    <name evidence="3" type="ORF">L2737_08110</name>
</gene>
<keyword evidence="3" id="KW-0808">Transferase</keyword>
<comment type="caution">
    <text evidence="3">The sequence shown here is derived from an EMBL/GenBank/DDBJ whole genome shotgun (WGS) entry which is preliminary data.</text>
</comment>
<evidence type="ECO:0000313" key="4">
    <source>
        <dbReference type="Proteomes" id="UP001202134"/>
    </source>
</evidence>
<dbReference type="Proteomes" id="UP001202134">
    <property type="component" value="Unassembled WGS sequence"/>
</dbReference>
<protein>
    <submittedName>
        <fullName evidence="3">Methyltransferase domain-containing protein</fullName>
    </submittedName>
</protein>
<feature type="domain" description="Methyltransferase type 11" evidence="2">
    <location>
        <begin position="43"/>
        <end position="133"/>
    </location>
</feature>
<dbReference type="PANTHER" id="PTHR43861:SF1">
    <property type="entry name" value="TRANS-ACONITATE 2-METHYLTRANSFERASE"/>
    <property type="match status" value="1"/>
</dbReference>
<name>A0ABT0KPJ8_9GAMM</name>
<proteinExistence type="predicted"/>
<reference evidence="3 4" key="1">
    <citation type="submission" date="2022-01" db="EMBL/GenBank/DDBJ databases">
        <title>Whole genome-based taxonomy of the Shewanellaceae.</title>
        <authorList>
            <person name="Martin-Rodriguez A.J."/>
        </authorList>
    </citation>
    <scope>NUCLEOTIDE SEQUENCE [LARGE SCALE GENOMIC DNA]</scope>
    <source>
        <strain evidence="3 4">DSM 24955</strain>
    </source>
</reference>
<evidence type="ECO:0000259" key="2">
    <source>
        <dbReference type="Pfam" id="PF08241"/>
    </source>
</evidence>
<keyword evidence="4" id="KW-1185">Reference proteome</keyword>
<dbReference type="RefSeq" id="WP_248955383.1">
    <property type="nucleotide sequence ID" value="NZ_JAKIKU010000003.1"/>
</dbReference>
<feature type="region of interest" description="Disordered" evidence="1">
    <location>
        <begin position="203"/>
        <end position="230"/>
    </location>
</feature>
<dbReference type="EMBL" id="JAKIKU010000003">
    <property type="protein sequence ID" value="MCL1045290.1"/>
    <property type="molecule type" value="Genomic_DNA"/>
</dbReference>
<dbReference type="GO" id="GO:0032259">
    <property type="term" value="P:methylation"/>
    <property type="evidence" value="ECO:0007669"/>
    <property type="project" value="UniProtKB-KW"/>
</dbReference>
<feature type="compositionally biased region" description="Low complexity" evidence="1">
    <location>
        <begin position="208"/>
        <end position="230"/>
    </location>
</feature>
<dbReference type="InterPro" id="IPR013216">
    <property type="entry name" value="Methyltransf_11"/>
</dbReference>
<evidence type="ECO:0000313" key="3">
    <source>
        <dbReference type="EMBL" id="MCL1045290.1"/>
    </source>
</evidence>
<dbReference type="CDD" id="cd02440">
    <property type="entry name" value="AdoMet_MTases"/>
    <property type="match status" value="1"/>
</dbReference>
<accession>A0ABT0KPJ8</accession>
<dbReference type="InterPro" id="IPR029063">
    <property type="entry name" value="SAM-dependent_MTases_sf"/>
</dbReference>
<keyword evidence="3" id="KW-0489">Methyltransferase</keyword>
<organism evidence="3 4">
    <name type="scientific">Shewanella electrodiphila</name>
    <dbReference type="NCBI Taxonomy" id="934143"/>
    <lineage>
        <taxon>Bacteria</taxon>
        <taxon>Pseudomonadati</taxon>
        <taxon>Pseudomonadota</taxon>
        <taxon>Gammaproteobacteria</taxon>
        <taxon>Alteromonadales</taxon>
        <taxon>Shewanellaceae</taxon>
        <taxon>Shewanella</taxon>
    </lineage>
</organism>
<dbReference type="Gene3D" id="3.40.50.150">
    <property type="entry name" value="Vaccinia Virus protein VP39"/>
    <property type="match status" value="1"/>
</dbReference>